<gene>
    <name evidence="9" type="ORF">MNB_SUP05-4-1056</name>
</gene>
<name>A0A1W1DAF7_9ZZZZ</name>
<accession>A0A1W1DAF7</accession>
<proteinExistence type="inferred from homology"/>
<dbReference type="EC" id="6.3.2.1" evidence="3"/>
<evidence type="ECO:0000256" key="8">
    <source>
        <dbReference type="ARBA" id="ARBA00048258"/>
    </source>
</evidence>
<dbReference type="NCBIfam" id="TIGR00125">
    <property type="entry name" value="cyt_tran_rel"/>
    <property type="match status" value="1"/>
</dbReference>
<dbReference type="InterPro" id="IPR014729">
    <property type="entry name" value="Rossmann-like_a/b/a_fold"/>
</dbReference>
<dbReference type="InterPro" id="IPR004821">
    <property type="entry name" value="Cyt_trans-like"/>
</dbReference>
<dbReference type="Gene3D" id="3.30.1300.10">
    <property type="entry name" value="Pantoate-beta-alanine ligase, C-terminal domain"/>
    <property type="match status" value="1"/>
</dbReference>
<evidence type="ECO:0000256" key="3">
    <source>
        <dbReference type="ARBA" id="ARBA00012219"/>
    </source>
</evidence>
<dbReference type="GO" id="GO:0005524">
    <property type="term" value="F:ATP binding"/>
    <property type="evidence" value="ECO:0007669"/>
    <property type="project" value="UniProtKB-KW"/>
</dbReference>
<reference evidence="9" key="1">
    <citation type="submission" date="2016-10" db="EMBL/GenBank/DDBJ databases">
        <authorList>
            <person name="de Groot N.N."/>
        </authorList>
    </citation>
    <scope>NUCLEOTIDE SEQUENCE</scope>
</reference>
<dbReference type="NCBIfam" id="TIGR00018">
    <property type="entry name" value="panC"/>
    <property type="match status" value="1"/>
</dbReference>
<dbReference type="Gene3D" id="3.40.50.620">
    <property type="entry name" value="HUPs"/>
    <property type="match status" value="1"/>
</dbReference>
<keyword evidence="5" id="KW-0566">Pantothenate biosynthesis</keyword>
<dbReference type="AlphaFoldDB" id="A0A1W1DAF7"/>
<comment type="similarity">
    <text evidence="2">Belongs to the pantothenate synthetase family.</text>
</comment>
<sequence length="279" mass="30732">MQVCSNNQQIIDLISQWKDKGETVAFVPTMGGLHDGHLSLVSKAVQVADRVVVSIFINPTQFSQNEDFDNYPETLSVDLTLLENYPVDVVFTPTAEQIYPKGLSSDVKAGSLAQGLCGGTRPGHFDGVVQVVHRLFEIVTPTVAIFGQKDYQQLLVIKQMVEAQALAVEILSGAIIRENDGLAMSTRNQYLAKAQRQLAPELYKQLSILKQQILSGDDVISSTKHTQEALEKYFKVEYLSVLDANTLKSITDNTAKITILCAVFLGSTRLIDNIIFNQG</sequence>
<keyword evidence="6" id="KW-0547">Nucleotide-binding</keyword>
<dbReference type="CDD" id="cd00560">
    <property type="entry name" value="PanC"/>
    <property type="match status" value="1"/>
</dbReference>
<dbReference type="InterPro" id="IPR003721">
    <property type="entry name" value="Pantoate_ligase"/>
</dbReference>
<dbReference type="InterPro" id="IPR042176">
    <property type="entry name" value="Pantoate_ligase_C"/>
</dbReference>
<comment type="pathway">
    <text evidence="1">Cofactor biosynthesis; (R)-pantothenate biosynthesis; (R)-pantothenate from (R)-pantoate and beta-alanine: step 1/1.</text>
</comment>
<evidence type="ECO:0000256" key="7">
    <source>
        <dbReference type="ARBA" id="ARBA00022840"/>
    </source>
</evidence>
<evidence type="ECO:0000256" key="1">
    <source>
        <dbReference type="ARBA" id="ARBA00004990"/>
    </source>
</evidence>
<keyword evidence="4 9" id="KW-0436">Ligase</keyword>
<dbReference type="PANTHER" id="PTHR21299:SF1">
    <property type="entry name" value="PANTOATE--BETA-ALANINE LIGASE"/>
    <property type="match status" value="1"/>
</dbReference>
<keyword evidence="7" id="KW-0067">ATP-binding</keyword>
<evidence type="ECO:0000256" key="6">
    <source>
        <dbReference type="ARBA" id="ARBA00022741"/>
    </source>
</evidence>
<dbReference type="EMBL" id="FPHR01000030">
    <property type="protein sequence ID" value="SFV77605.1"/>
    <property type="molecule type" value="Genomic_DNA"/>
</dbReference>
<dbReference type="PANTHER" id="PTHR21299">
    <property type="entry name" value="CYTIDYLATE KINASE/PANTOATE-BETA-ALANINE LIGASE"/>
    <property type="match status" value="1"/>
</dbReference>
<evidence type="ECO:0000256" key="4">
    <source>
        <dbReference type="ARBA" id="ARBA00022598"/>
    </source>
</evidence>
<dbReference type="GO" id="GO:0005829">
    <property type="term" value="C:cytosol"/>
    <property type="evidence" value="ECO:0007669"/>
    <property type="project" value="TreeGrafter"/>
</dbReference>
<dbReference type="SUPFAM" id="SSF52374">
    <property type="entry name" value="Nucleotidylyl transferase"/>
    <property type="match status" value="1"/>
</dbReference>
<dbReference type="Pfam" id="PF02569">
    <property type="entry name" value="Pantoate_ligase"/>
    <property type="match status" value="1"/>
</dbReference>
<dbReference type="GO" id="GO:0015940">
    <property type="term" value="P:pantothenate biosynthetic process"/>
    <property type="evidence" value="ECO:0007669"/>
    <property type="project" value="UniProtKB-UniPathway"/>
</dbReference>
<dbReference type="GO" id="GO:0004592">
    <property type="term" value="F:pantoate-beta-alanine ligase activity"/>
    <property type="evidence" value="ECO:0007669"/>
    <property type="project" value="UniProtKB-EC"/>
</dbReference>
<dbReference type="HAMAP" id="MF_00158">
    <property type="entry name" value="PanC"/>
    <property type="match status" value="1"/>
</dbReference>
<evidence type="ECO:0000256" key="5">
    <source>
        <dbReference type="ARBA" id="ARBA00022655"/>
    </source>
</evidence>
<protein>
    <recommendedName>
        <fullName evidence="3">pantoate--beta-alanine ligase (AMP-forming)</fullName>
        <ecNumber evidence="3">6.3.2.1</ecNumber>
    </recommendedName>
</protein>
<organism evidence="9">
    <name type="scientific">hydrothermal vent metagenome</name>
    <dbReference type="NCBI Taxonomy" id="652676"/>
    <lineage>
        <taxon>unclassified sequences</taxon>
        <taxon>metagenomes</taxon>
        <taxon>ecological metagenomes</taxon>
    </lineage>
</organism>
<comment type="catalytic activity">
    <reaction evidence="8">
        <text>(R)-pantoate + beta-alanine + ATP = (R)-pantothenate + AMP + diphosphate + H(+)</text>
        <dbReference type="Rhea" id="RHEA:10912"/>
        <dbReference type="ChEBI" id="CHEBI:15378"/>
        <dbReference type="ChEBI" id="CHEBI:15980"/>
        <dbReference type="ChEBI" id="CHEBI:29032"/>
        <dbReference type="ChEBI" id="CHEBI:30616"/>
        <dbReference type="ChEBI" id="CHEBI:33019"/>
        <dbReference type="ChEBI" id="CHEBI:57966"/>
        <dbReference type="ChEBI" id="CHEBI:456215"/>
        <dbReference type="EC" id="6.3.2.1"/>
    </reaction>
</comment>
<evidence type="ECO:0000256" key="2">
    <source>
        <dbReference type="ARBA" id="ARBA00009256"/>
    </source>
</evidence>
<evidence type="ECO:0000313" key="9">
    <source>
        <dbReference type="EMBL" id="SFV77605.1"/>
    </source>
</evidence>
<dbReference type="UniPathway" id="UPA00028">
    <property type="reaction ID" value="UER00005"/>
</dbReference>